<dbReference type="AlphaFoldDB" id="Q4SI83"/>
<evidence type="ECO:0000256" key="1">
    <source>
        <dbReference type="SAM" id="MobiDB-lite"/>
    </source>
</evidence>
<proteinExistence type="predicted"/>
<dbReference type="EMBL" id="CAAE01014581">
    <property type="protein sequence ID" value="CAF99649.1"/>
    <property type="molecule type" value="Genomic_DNA"/>
</dbReference>
<feature type="compositionally biased region" description="Basic and acidic residues" evidence="1">
    <location>
        <begin position="9"/>
        <end position="24"/>
    </location>
</feature>
<dbReference type="KEGG" id="tng:GSTEN00017799G001"/>
<gene>
    <name evidence="2" type="ORF">GSTENG00017799001</name>
</gene>
<sequence length="81" mass="8996">MTGLASQENRQRESGCQKDRHQREFGTAVGLSPALTGEAPSESERSSLLEPRTDRPGKDSSFLRTMVLDKEEGEYPTRPCV</sequence>
<feature type="region of interest" description="Disordered" evidence="1">
    <location>
        <begin position="1"/>
        <end position="81"/>
    </location>
</feature>
<evidence type="ECO:0000313" key="2">
    <source>
        <dbReference type="EMBL" id="CAF99649.1"/>
    </source>
</evidence>
<reference evidence="2" key="1">
    <citation type="journal article" date="2004" name="Nature">
        <title>Genome duplication in the teleost fish Tetraodon nigroviridis reveals the early vertebrate proto-karyotype.</title>
        <authorList>
            <person name="Jaillon O."/>
            <person name="Aury J.-M."/>
            <person name="Brunet F."/>
            <person name="Petit J.-L."/>
            <person name="Stange-Thomann N."/>
            <person name="Mauceli E."/>
            <person name="Bouneau L."/>
            <person name="Fischer C."/>
            <person name="Ozouf-Costaz C."/>
            <person name="Bernot A."/>
            <person name="Nicaud S."/>
            <person name="Jaffe D."/>
            <person name="Fisher S."/>
            <person name="Lutfalla G."/>
            <person name="Dossat C."/>
            <person name="Segurens B."/>
            <person name="Dasilva C."/>
            <person name="Salanoubat M."/>
            <person name="Levy M."/>
            <person name="Boudet N."/>
            <person name="Castellano S."/>
            <person name="Anthouard V."/>
            <person name="Jubin C."/>
            <person name="Castelli V."/>
            <person name="Katinka M."/>
            <person name="Vacherie B."/>
            <person name="Biemont C."/>
            <person name="Skalli Z."/>
            <person name="Cattolico L."/>
            <person name="Poulain J."/>
            <person name="De Berardinis V."/>
            <person name="Cruaud C."/>
            <person name="Duprat S."/>
            <person name="Brottier P."/>
            <person name="Coutanceau J.-P."/>
            <person name="Gouzy J."/>
            <person name="Parra G."/>
            <person name="Lardier G."/>
            <person name="Chapple C."/>
            <person name="McKernan K.J."/>
            <person name="McEwan P."/>
            <person name="Bosak S."/>
            <person name="Kellis M."/>
            <person name="Volff J.-N."/>
            <person name="Guigo R."/>
            <person name="Zody M.C."/>
            <person name="Mesirov J."/>
            <person name="Lindblad-Toh K."/>
            <person name="Birren B."/>
            <person name="Nusbaum C."/>
            <person name="Kahn D."/>
            <person name="Robinson-Rechavi M."/>
            <person name="Laudet V."/>
            <person name="Schachter V."/>
            <person name="Quetier F."/>
            <person name="Saurin W."/>
            <person name="Scarpelli C."/>
            <person name="Wincker P."/>
            <person name="Lander E.S."/>
            <person name="Weissenbach J."/>
            <person name="Roest Crollius H."/>
        </authorList>
    </citation>
    <scope>NUCLEOTIDE SEQUENCE [LARGE SCALE GENOMIC DNA]</scope>
</reference>
<comment type="caution">
    <text evidence="2">The sequence shown here is derived from an EMBL/GenBank/DDBJ whole genome shotgun (WGS) entry which is preliminary data.</text>
</comment>
<feature type="compositionally biased region" description="Basic and acidic residues" evidence="1">
    <location>
        <begin position="42"/>
        <end position="58"/>
    </location>
</feature>
<reference evidence="2" key="2">
    <citation type="submission" date="2004-02" db="EMBL/GenBank/DDBJ databases">
        <authorList>
            <consortium name="Genoscope"/>
            <consortium name="Whitehead Institute Centre for Genome Research"/>
        </authorList>
    </citation>
    <scope>NUCLEOTIDE SEQUENCE</scope>
</reference>
<name>Q4SI83_TETNG</name>
<protein>
    <submittedName>
        <fullName evidence="2">(spotted green pufferfish) hypothetical protein</fullName>
    </submittedName>
</protein>
<organism evidence="2">
    <name type="scientific">Tetraodon nigroviridis</name>
    <name type="common">Spotted green pufferfish</name>
    <name type="synonym">Chelonodon nigroviridis</name>
    <dbReference type="NCBI Taxonomy" id="99883"/>
    <lineage>
        <taxon>Eukaryota</taxon>
        <taxon>Metazoa</taxon>
        <taxon>Chordata</taxon>
        <taxon>Craniata</taxon>
        <taxon>Vertebrata</taxon>
        <taxon>Euteleostomi</taxon>
        <taxon>Actinopterygii</taxon>
        <taxon>Neopterygii</taxon>
        <taxon>Teleostei</taxon>
        <taxon>Neoteleostei</taxon>
        <taxon>Acanthomorphata</taxon>
        <taxon>Eupercaria</taxon>
        <taxon>Tetraodontiformes</taxon>
        <taxon>Tetradontoidea</taxon>
        <taxon>Tetraodontidae</taxon>
        <taxon>Tetraodon</taxon>
    </lineage>
</organism>
<accession>Q4SI83</accession>